<organism evidence="1 2">
    <name type="scientific">Tectimicrobiota bacterium</name>
    <dbReference type="NCBI Taxonomy" id="2528274"/>
    <lineage>
        <taxon>Bacteria</taxon>
        <taxon>Pseudomonadati</taxon>
        <taxon>Nitrospinota/Tectimicrobiota group</taxon>
        <taxon>Candidatus Tectimicrobiota</taxon>
    </lineage>
</organism>
<sequence length="169" mass="17438">MLLILASCAAPGSDNPAEGCGGTEASVSCLEVGRVIPTSTVGGDSSNVDAFRVLCVDNTGNVTGAEDFTDHGASISLVNRLFPTSRTGTGFDIRITGYSVSYRLNQCPNAAVGCPPLTGFTVSGESIFVPNGQTVTTTLPFVPLRVKNEFCAAGGERGQAMPSYTDLHV</sequence>
<protein>
    <submittedName>
        <fullName evidence="1">Uncharacterized protein</fullName>
    </submittedName>
</protein>
<reference evidence="1" key="1">
    <citation type="submission" date="2019-03" db="EMBL/GenBank/DDBJ databases">
        <title>Lake Tanganyika Metagenome-Assembled Genomes (MAGs).</title>
        <authorList>
            <person name="Tran P."/>
        </authorList>
    </citation>
    <scope>NUCLEOTIDE SEQUENCE</scope>
    <source>
        <strain evidence="1">K_DeepCast_65m_m2_066</strain>
    </source>
</reference>
<comment type="caution">
    <text evidence="1">The sequence shown here is derived from an EMBL/GenBank/DDBJ whole genome shotgun (WGS) entry which is preliminary data.</text>
</comment>
<proteinExistence type="predicted"/>
<dbReference type="AlphaFoldDB" id="A0A937VZJ7"/>
<dbReference type="Proteomes" id="UP000712673">
    <property type="component" value="Unassembled WGS sequence"/>
</dbReference>
<gene>
    <name evidence="1" type="ORF">FJZ47_01695</name>
</gene>
<name>A0A937VZJ7_UNCTE</name>
<evidence type="ECO:0000313" key="1">
    <source>
        <dbReference type="EMBL" id="MBM3222506.1"/>
    </source>
</evidence>
<accession>A0A937VZJ7</accession>
<dbReference type="EMBL" id="VGLS01000026">
    <property type="protein sequence ID" value="MBM3222506.1"/>
    <property type="molecule type" value="Genomic_DNA"/>
</dbReference>
<evidence type="ECO:0000313" key="2">
    <source>
        <dbReference type="Proteomes" id="UP000712673"/>
    </source>
</evidence>